<organism evidence="4 5">
    <name type="scientific">Thalictrum thalictroides</name>
    <name type="common">Rue-anemone</name>
    <name type="synonym">Anemone thalictroides</name>
    <dbReference type="NCBI Taxonomy" id="46969"/>
    <lineage>
        <taxon>Eukaryota</taxon>
        <taxon>Viridiplantae</taxon>
        <taxon>Streptophyta</taxon>
        <taxon>Embryophyta</taxon>
        <taxon>Tracheophyta</taxon>
        <taxon>Spermatophyta</taxon>
        <taxon>Magnoliopsida</taxon>
        <taxon>Ranunculales</taxon>
        <taxon>Ranunculaceae</taxon>
        <taxon>Thalictroideae</taxon>
        <taxon>Thalictrum</taxon>
    </lineage>
</organism>
<dbReference type="Proteomes" id="UP000554482">
    <property type="component" value="Unassembled WGS sequence"/>
</dbReference>
<dbReference type="OrthoDB" id="2013942at2759"/>
<dbReference type="Pfam" id="PF04885">
    <property type="entry name" value="Stig1"/>
    <property type="match status" value="1"/>
</dbReference>
<feature type="signal peptide" evidence="3">
    <location>
        <begin position="1"/>
        <end position="28"/>
    </location>
</feature>
<proteinExistence type="inferred from homology"/>
<keyword evidence="5" id="KW-1185">Reference proteome</keyword>
<protein>
    <submittedName>
        <fullName evidence="4">Grim reaper</fullName>
    </submittedName>
</protein>
<feature type="chain" id="PRO_5029531404" evidence="3">
    <location>
        <begin position="29"/>
        <end position="154"/>
    </location>
</feature>
<dbReference type="PANTHER" id="PTHR33227:SF6">
    <property type="entry name" value="PROTEIN GRIM REAPER"/>
    <property type="match status" value="1"/>
</dbReference>
<evidence type="ECO:0000313" key="5">
    <source>
        <dbReference type="Proteomes" id="UP000554482"/>
    </source>
</evidence>
<evidence type="ECO:0000256" key="2">
    <source>
        <dbReference type="ARBA" id="ARBA00022729"/>
    </source>
</evidence>
<comment type="caution">
    <text evidence="4">The sequence shown here is derived from an EMBL/GenBank/DDBJ whole genome shotgun (WGS) entry which is preliminary data.</text>
</comment>
<evidence type="ECO:0000256" key="3">
    <source>
        <dbReference type="SAM" id="SignalP"/>
    </source>
</evidence>
<evidence type="ECO:0000313" key="4">
    <source>
        <dbReference type="EMBL" id="KAF5200328.1"/>
    </source>
</evidence>
<reference evidence="4 5" key="1">
    <citation type="submission" date="2020-06" db="EMBL/GenBank/DDBJ databases">
        <title>Transcriptomic and genomic resources for Thalictrum thalictroides and T. hernandezii: Facilitating candidate gene discovery in an emerging model plant lineage.</title>
        <authorList>
            <person name="Arias T."/>
            <person name="Riano-Pachon D.M."/>
            <person name="Di Stilio V.S."/>
        </authorList>
    </citation>
    <scope>NUCLEOTIDE SEQUENCE [LARGE SCALE GENOMIC DNA]</scope>
    <source>
        <strain evidence="5">cv. WT478/WT964</strain>
        <tissue evidence="4">Leaves</tissue>
    </source>
</reference>
<evidence type="ECO:0000256" key="1">
    <source>
        <dbReference type="ARBA" id="ARBA00006010"/>
    </source>
</evidence>
<accession>A0A7J6WUC2</accession>
<keyword evidence="2 3" id="KW-0732">Signal</keyword>
<sequence>MASVVFLKHTTTCFVIIISLLLFLQCCADISTYADEDEEYSIDDDLHTYKAKQGNQCQHRKIRKGAHCDPITKNICNRLSVNNGTGILNCCKTHCRNILGDRNNCGQCGHKCGFGELCCNGSCTNVACNVDHCGKCNDKCLQGVRCEYGTCGYA</sequence>
<name>A0A7J6WUC2_THATH</name>
<dbReference type="InterPro" id="IPR006969">
    <property type="entry name" value="Stig-like"/>
</dbReference>
<comment type="similarity">
    <text evidence="1">Belongs to the STIG1 family.</text>
</comment>
<dbReference type="EMBL" id="JABWDY010010862">
    <property type="protein sequence ID" value="KAF5200328.1"/>
    <property type="molecule type" value="Genomic_DNA"/>
</dbReference>
<gene>
    <name evidence="4" type="ORF">FRX31_010085</name>
</gene>
<dbReference type="PANTHER" id="PTHR33227">
    <property type="entry name" value="STIGMA-SPECIFIC STIG1-LIKE PROTEIN 3"/>
    <property type="match status" value="1"/>
</dbReference>
<dbReference type="AlphaFoldDB" id="A0A7J6WUC2"/>